<dbReference type="InterPro" id="IPR015025">
    <property type="entry name" value="PoNi_C"/>
</dbReference>
<organism evidence="3 4">
    <name type="scientific">Clostridium butyricum</name>
    <dbReference type="NCBI Taxonomy" id="1492"/>
    <lineage>
        <taxon>Bacteria</taxon>
        <taxon>Bacillati</taxon>
        <taxon>Bacillota</taxon>
        <taxon>Clostridia</taxon>
        <taxon>Eubacteriales</taxon>
        <taxon>Clostridiaceae</taxon>
        <taxon>Clostridium</taxon>
    </lineage>
</organism>
<feature type="domain" description="PoNi C-terminal" evidence="2">
    <location>
        <begin position="134"/>
        <end position="240"/>
    </location>
</feature>
<dbReference type="InterPro" id="IPR028983">
    <property type="entry name" value="PA2201-like_C"/>
</dbReference>
<reference evidence="3 4" key="1">
    <citation type="submission" date="2019-05" db="EMBL/GenBank/DDBJ databases">
        <authorList>
            <person name="Schori C."/>
            <person name="Ahrens C."/>
        </authorList>
    </citation>
    <scope>NUCLEOTIDE SEQUENCE [LARGE SCALE GENOMIC DNA]</scope>
    <source>
        <strain evidence="3 4">DSM 10702</strain>
    </source>
</reference>
<dbReference type="Proteomes" id="UP000515243">
    <property type="component" value="Chromosome 2"/>
</dbReference>
<dbReference type="EMBL" id="CP040627">
    <property type="protein sequence ID" value="QMW93309.1"/>
    <property type="molecule type" value="Genomic_DNA"/>
</dbReference>
<dbReference type="Pfam" id="PF08929">
    <property type="entry name" value="PoNi_C"/>
    <property type="match status" value="1"/>
</dbReference>
<protein>
    <submittedName>
        <fullName evidence="3">DUF1911 domain-containing protein</fullName>
    </submittedName>
</protein>
<evidence type="ECO:0000259" key="2">
    <source>
        <dbReference type="Pfam" id="PF08929"/>
    </source>
</evidence>
<evidence type="ECO:0000313" key="3">
    <source>
        <dbReference type="EMBL" id="QMW93309.1"/>
    </source>
</evidence>
<dbReference type="GeneID" id="92946626"/>
<dbReference type="AlphaFoldDB" id="A0AAP9RIH4"/>
<sequence length="402" mass="48583">MRDNLCDERELEDELKISINELINENNKDISEIKNDILNGVNRYTISNFEIIDNMYATNTIKFIDKMRSMYSRGDELKDFQEVWNNAVDALGNLRKNTIGYLNLLWLVGMGILLEVPKEDMRKVEKCIKRQSTKDFVLQFLLNSYLDCEDEIELCFEKENPYKKVVEIINLSFEDKKKASDRLTKYMNSEWFKGHYDYEWKNAHKEPGYLGFWSFETAAIVKIFGLDDGKLKENNHYPYEFAHYKNEIKFNITKLNIKQEKEEEEQKQYIESNHELEKIIPNKFREKVNSIIEDYNMLEDKEFWKKYELQDIWFEFSEYEQENADKNLLGFIIVNELINYECILQLDYKEDLEDYIDNLKSFWKEEPVKLIRFDLKNDQNYYMYIPKKVNMNNLYEVKILNI</sequence>
<feature type="domain" description="PoNi N-terminal" evidence="1">
    <location>
        <begin position="2"/>
        <end position="124"/>
    </location>
</feature>
<name>A0AAP9RIH4_CLOBU</name>
<dbReference type="RefSeq" id="WP_035761611.1">
    <property type="nucleotide sequence ID" value="NZ_AP019717.1"/>
</dbReference>
<dbReference type="SUPFAM" id="SSF140731">
    <property type="entry name" value="PA2201 C-terminal domain-like"/>
    <property type="match status" value="1"/>
</dbReference>
<evidence type="ECO:0000313" key="4">
    <source>
        <dbReference type="Proteomes" id="UP000515243"/>
    </source>
</evidence>
<accession>A0AAP9RIH4</accession>
<dbReference type="Gene3D" id="1.10.3920.10">
    <property type="entry name" value="PA2201 C-terminal domain-like"/>
    <property type="match status" value="1"/>
</dbReference>
<dbReference type="Pfam" id="PF08928">
    <property type="entry name" value="PoNi_N"/>
    <property type="match status" value="1"/>
</dbReference>
<evidence type="ECO:0000259" key="1">
    <source>
        <dbReference type="Pfam" id="PF08928"/>
    </source>
</evidence>
<gene>
    <name evidence="3" type="ORF">FF104_20620</name>
</gene>
<proteinExistence type="predicted"/>
<dbReference type="InterPro" id="IPR015024">
    <property type="entry name" value="PoNi_N"/>
</dbReference>